<name>A0A6V7QHR9_ANACO</name>
<feature type="region of interest" description="Disordered" evidence="1">
    <location>
        <begin position="1"/>
        <end position="40"/>
    </location>
</feature>
<evidence type="ECO:0000313" key="2">
    <source>
        <dbReference type="EMBL" id="CAD1842699.1"/>
    </source>
</evidence>
<feature type="compositionally biased region" description="Basic and acidic residues" evidence="1">
    <location>
        <begin position="21"/>
        <end position="31"/>
    </location>
</feature>
<reference evidence="2" key="1">
    <citation type="submission" date="2020-07" db="EMBL/GenBank/DDBJ databases">
        <authorList>
            <person name="Lin J."/>
        </authorList>
    </citation>
    <scope>NUCLEOTIDE SEQUENCE</scope>
</reference>
<protein>
    <submittedName>
        <fullName evidence="2">Uncharacterized protein</fullName>
    </submittedName>
</protein>
<dbReference type="EMBL" id="LR862136">
    <property type="protein sequence ID" value="CAD1842699.1"/>
    <property type="molecule type" value="Genomic_DNA"/>
</dbReference>
<proteinExistence type="predicted"/>
<dbReference type="AlphaFoldDB" id="A0A6V7QHR9"/>
<gene>
    <name evidence="2" type="ORF">CB5_LOCUS25910</name>
</gene>
<accession>A0A6V7QHR9</accession>
<organism evidence="2">
    <name type="scientific">Ananas comosus var. bracteatus</name>
    <name type="common">red pineapple</name>
    <dbReference type="NCBI Taxonomy" id="296719"/>
    <lineage>
        <taxon>Eukaryota</taxon>
        <taxon>Viridiplantae</taxon>
        <taxon>Streptophyta</taxon>
        <taxon>Embryophyta</taxon>
        <taxon>Tracheophyta</taxon>
        <taxon>Spermatophyta</taxon>
        <taxon>Magnoliopsida</taxon>
        <taxon>Liliopsida</taxon>
        <taxon>Poales</taxon>
        <taxon>Bromeliaceae</taxon>
        <taxon>Bromelioideae</taxon>
        <taxon>Ananas</taxon>
    </lineage>
</organism>
<feature type="compositionally biased region" description="Polar residues" evidence="1">
    <location>
        <begin position="8"/>
        <end position="19"/>
    </location>
</feature>
<sequence>MSKGLFGSASTSAFNNNGHFDTAEKRNEVRSSKSSSTQTVLYRTAPPPYLELLLLLPHSDNSRFKQCFFASTTASSKILANKKNLEFLQKQKVEMRFYSHCYYILQ</sequence>
<evidence type="ECO:0000256" key="1">
    <source>
        <dbReference type="SAM" id="MobiDB-lite"/>
    </source>
</evidence>